<reference evidence="2 3" key="1">
    <citation type="journal article" date="2015" name="Proc. Natl. Acad. Sci. U.S.A.">
        <title>The resurrection genome of Boea hygrometrica: A blueprint for survival of dehydration.</title>
        <authorList>
            <person name="Xiao L."/>
            <person name="Yang G."/>
            <person name="Zhang L."/>
            <person name="Yang X."/>
            <person name="Zhao S."/>
            <person name="Ji Z."/>
            <person name="Zhou Q."/>
            <person name="Hu M."/>
            <person name="Wang Y."/>
            <person name="Chen M."/>
            <person name="Xu Y."/>
            <person name="Jin H."/>
            <person name="Xiao X."/>
            <person name="Hu G."/>
            <person name="Bao F."/>
            <person name="Hu Y."/>
            <person name="Wan P."/>
            <person name="Li L."/>
            <person name="Deng X."/>
            <person name="Kuang T."/>
            <person name="Xiang C."/>
            <person name="Zhu J.K."/>
            <person name="Oliver M.J."/>
            <person name="He Y."/>
        </authorList>
    </citation>
    <scope>NUCLEOTIDE SEQUENCE [LARGE SCALE GENOMIC DNA]</scope>
    <source>
        <strain evidence="3">cv. XS01</strain>
    </source>
</reference>
<gene>
    <name evidence="2" type="ORF">F511_25290</name>
</gene>
<dbReference type="AlphaFoldDB" id="A0A2Z7C009"/>
<evidence type="ECO:0000313" key="3">
    <source>
        <dbReference type="Proteomes" id="UP000250235"/>
    </source>
</evidence>
<feature type="compositionally biased region" description="Basic residues" evidence="1">
    <location>
        <begin position="1"/>
        <end position="10"/>
    </location>
</feature>
<feature type="region of interest" description="Disordered" evidence="1">
    <location>
        <begin position="172"/>
        <end position="204"/>
    </location>
</feature>
<sequence>MSPEHRRRGGRPAAATKFRARQARRNCVAIANRRRNHGRGWAASMRQAMPLSCTPSRADEQQRPGRVAQGWATKRARQPLATAHGVAWQRASSGCVVQRCAPPCALAVERRSPPVRDHARDVEGRRRTRRRPSAVSEFRISDLKFKNCGSLRQSGPRPDPRLLRQAALKALMRSARTDSPHRNGRKQFSGDDQRRRTAVAAAAA</sequence>
<protein>
    <submittedName>
        <fullName evidence="2">LysM domain GPI-anchored protein 1</fullName>
    </submittedName>
</protein>
<dbReference type="EMBL" id="KV002566">
    <property type="protein sequence ID" value="KZV37605.1"/>
    <property type="molecule type" value="Genomic_DNA"/>
</dbReference>
<dbReference type="Proteomes" id="UP000250235">
    <property type="component" value="Unassembled WGS sequence"/>
</dbReference>
<evidence type="ECO:0000256" key="1">
    <source>
        <dbReference type="SAM" id="MobiDB-lite"/>
    </source>
</evidence>
<evidence type="ECO:0000313" key="2">
    <source>
        <dbReference type="EMBL" id="KZV37605.1"/>
    </source>
</evidence>
<proteinExistence type="predicted"/>
<organism evidence="2 3">
    <name type="scientific">Dorcoceras hygrometricum</name>
    <dbReference type="NCBI Taxonomy" id="472368"/>
    <lineage>
        <taxon>Eukaryota</taxon>
        <taxon>Viridiplantae</taxon>
        <taxon>Streptophyta</taxon>
        <taxon>Embryophyta</taxon>
        <taxon>Tracheophyta</taxon>
        <taxon>Spermatophyta</taxon>
        <taxon>Magnoliopsida</taxon>
        <taxon>eudicotyledons</taxon>
        <taxon>Gunneridae</taxon>
        <taxon>Pentapetalae</taxon>
        <taxon>asterids</taxon>
        <taxon>lamiids</taxon>
        <taxon>Lamiales</taxon>
        <taxon>Gesneriaceae</taxon>
        <taxon>Didymocarpoideae</taxon>
        <taxon>Trichosporeae</taxon>
        <taxon>Loxocarpinae</taxon>
        <taxon>Dorcoceras</taxon>
    </lineage>
</organism>
<feature type="compositionally biased region" description="Basic and acidic residues" evidence="1">
    <location>
        <begin position="116"/>
        <end position="125"/>
    </location>
</feature>
<accession>A0A2Z7C009</accession>
<name>A0A2Z7C009_9LAMI</name>
<feature type="region of interest" description="Disordered" evidence="1">
    <location>
        <begin position="1"/>
        <end position="21"/>
    </location>
</feature>
<feature type="region of interest" description="Disordered" evidence="1">
    <location>
        <begin position="116"/>
        <end position="135"/>
    </location>
</feature>
<feature type="region of interest" description="Disordered" evidence="1">
    <location>
        <begin position="53"/>
        <end position="74"/>
    </location>
</feature>
<keyword evidence="3" id="KW-1185">Reference proteome</keyword>